<feature type="compositionally biased region" description="Basic and acidic residues" evidence="1">
    <location>
        <begin position="19"/>
        <end position="32"/>
    </location>
</feature>
<dbReference type="EMBL" id="JAGHQM010000295">
    <property type="protein sequence ID" value="KAH0562781.1"/>
    <property type="molecule type" value="Genomic_DNA"/>
</dbReference>
<comment type="caution">
    <text evidence="2">The sequence shown here is derived from an EMBL/GenBank/DDBJ whole genome shotgun (WGS) entry which is preliminary data.</text>
</comment>
<evidence type="ECO:0000256" key="1">
    <source>
        <dbReference type="SAM" id="MobiDB-lite"/>
    </source>
</evidence>
<sequence>MVGPDRRASALFRESASGDNERDGRPRSRDGLGNDMWSSMLGSVASGKRLPEKNILVL</sequence>
<proteinExistence type="predicted"/>
<accession>A0A9P8RRK6</accession>
<evidence type="ECO:0000313" key="2">
    <source>
        <dbReference type="EMBL" id="KAH0562781.1"/>
    </source>
</evidence>
<feature type="non-terminal residue" evidence="2">
    <location>
        <position position="58"/>
    </location>
</feature>
<reference evidence="2" key="1">
    <citation type="submission" date="2021-03" db="EMBL/GenBank/DDBJ databases">
        <title>Comparative genomics and phylogenomic investigation of the class Geoglossomycetes provide insights into ecological specialization and systematics.</title>
        <authorList>
            <person name="Melie T."/>
            <person name="Pirro S."/>
            <person name="Miller A.N."/>
            <person name="Quandt A."/>
        </authorList>
    </citation>
    <scope>NUCLEOTIDE SEQUENCE</scope>
    <source>
        <strain evidence="2">CAQ_001_2017</strain>
    </source>
</reference>
<keyword evidence="3" id="KW-1185">Reference proteome</keyword>
<gene>
    <name evidence="2" type="ORF">GP486_002575</name>
</gene>
<name>A0A9P8RRK6_9PEZI</name>
<feature type="region of interest" description="Disordered" evidence="1">
    <location>
        <begin position="1"/>
        <end position="36"/>
    </location>
</feature>
<dbReference type="Proteomes" id="UP000750711">
    <property type="component" value="Unassembled WGS sequence"/>
</dbReference>
<dbReference type="AlphaFoldDB" id="A0A9P8RRK6"/>
<organism evidence="2 3">
    <name type="scientific">Trichoglossum hirsutum</name>
    <dbReference type="NCBI Taxonomy" id="265104"/>
    <lineage>
        <taxon>Eukaryota</taxon>
        <taxon>Fungi</taxon>
        <taxon>Dikarya</taxon>
        <taxon>Ascomycota</taxon>
        <taxon>Pezizomycotina</taxon>
        <taxon>Geoglossomycetes</taxon>
        <taxon>Geoglossales</taxon>
        <taxon>Geoglossaceae</taxon>
        <taxon>Trichoglossum</taxon>
    </lineage>
</organism>
<evidence type="ECO:0000313" key="3">
    <source>
        <dbReference type="Proteomes" id="UP000750711"/>
    </source>
</evidence>
<protein>
    <submittedName>
        <fullName evidence="2">Uncharacterized protein</fullName>
    </submittedName>
</protein>